<reference evidence="9 10" key="2">
    <citation type="journal article" date="2014" name="BMC Genomics">
        <title>An improved genome of the model marine alga Ostreococcus tauri unfolds by assessing Illumina de novo assemblies.</title>
        <authorList>
            <person name="Blanc-Mathieu R."/>
            <person name="Verhelst B."/>
            <person name="Derelle E."/>
            <person name="Rombauts S."/>
            <person name="Bouget F.Y."/>
            <person name="Carre I."/>
            <person name="Chateau A."/>
            <person name="Eyre-Walker A."/>
            <person name="Grimsley N."/>
            <person name="Moreau H."/>
            <person name="Piegu B."/>
            <person name="Rivals E."/>
            <person name="Schackwitz W."/>
            <person name="Van de Peer Y."/>
            <person name="Piganeau G."/>
        </authorList>
    </citation>
    <scope>NUCLEOTIDE SEQUENCE [LARGE SCALE GENOMIC DNA]</scope>
    <source>
        <strain evidence="10">OTTH 0595 / CCAP 157/2 / RCC745</strain>
    </source>
</reference>
<evidence type="ECO:0000256" key="3">
    <source>
        <dbReference type="ARBA" id="ARBA00022777"/>
    </source>
</evidence>
<dbReference type="Gene3D" id="1.10.510.10">
    <property type="entry name" value="Transferase(Phosphotransferase) domain 1"/>
    <property type="match status" value="1"/>
</dbReference>
<dbReference type="InterPro" id="IPR017441">
    <property type="entry name" value="Protein_kinase_ATP_BS"/>
</dbReference>
<dbReference type="PANTHER" id="PTHR46699">
    <property type="entry name" value="SERINE/THREONINE-PROTEIN KINASE STN8, CHLOROPLASTIC-RELATED"/>
    <property type="match status" value="1"/>
</dbReference>
<dbReference type="SUPFAM" id="SSF56112">
    <property type="entry name" value="Protein kinase-like (PK-like)"/>
    <property type="match status" value="1"/>
</dbReference>
<evidence type="ECO:0000256" key="7">
    <source>
        <dbReference type="SAM" id="MobiDB-lite"/>
    </source>
</evidence>
<dbReference type="InterPro" id="IPR000719">
    <property type="entry name" value="Prot_kinase_dom"/>
</dbReference>
<dbReference type="InterPro" id="IPR008271">
    <property type="entry name" value="Ser/Thr_kinase_AS"/>
</dbReference>
<dbReference type="RefSeq" id="XP_022838641.1">
    <property type="nucleotide sequence ID" value="XM_022984923.1"/>
</dbReference>
<dbReference type="Proteomes" id="UP000009170">
    <property type="component" value="Unassembled WGS sequence"/>
</dbReference>
<dbReference type="GeneID" id="34945730"/>
<evidence type="ECO:0000256" key="5">
    <source>
        <dbReference type="PROSITE-ProRule" id="PRU10141"/>
    </source>
</evidence>
<name>A0A090M3T2_OSTTA</name>
<dbReference type="EMBL" id="CAID01000003">
    <property type="protein sequence ID" value="CEF97342.1"/>
    <property type="molecule type" value="Genomic_DNA"/>
</dbReference>
<dbReference type="PROSITE" id="PS00108">
    <property type="entry name" value="PROTEIN_KINASE_ST"/>
    <property type="match status" value="1"/>
</dbReference>
<evidence type="ECO:0000313" key="9">
    <source>
        <dbReference type="EMBL" id="CEF97342.1"/>
    </source>
</evidence>
<dbReference type="Gene3D" id="3.30.200.20">
    <property type="entry name" value="Phosphorylase Kinase, domain 1"/>
    <property type="match status" value="1"/>
</dbReference>
<feature type="coiled-coil region" evidence="6">
    <location>
        <begin position="573"/>
        <end position="614"/>
    </location>
</feature>
<dbReference type="SMART" id="SM00220">
    <property type="entry name" value="S_TKc"/>
    <property type="match status" value="1"/>
</dbReference>
<keyword evidence="2 5" id="KW-0547">Nucleotide-binding</keyword>
<accession>A0A090M3T2</accession>
<keyword evidence="3 9" id="KW-0418">Kinase</keyword>
<gene>
    <name evidence="9" type="ORF">OT_ostta03g05420</name>
</gene>
<evidence type="ECO:0000256" key="4">
    <source>
        <dbReference type="ARBA" id="ARBA00022840"/>
    </source>
</evidence>
<feature type="region of interest" description="Disordered" evidence="7">
    <location>
        <begin position="511"/>
        <end position="570"/>
    </location>
</feature>
<feature type="region of interest" description="Disordered" evidence="7">
    <location>
        <begin position="617"/>
        <end position="663"/>
    </location>
</feature>
<evidence type="ECO:0000256" key="1">
    <source>
        <dbReference type="ARBA" id="ARBA00022679"/>
    </source>
</evidence>
<dbReference type="GO" id="GO:0005524">
    <property type="term" value="F:ATP binding"/>
    <property type="evidence" value="ECO:0007669"/>
    <property type="project" value="UniProtKB-UniRule"/>
</dbReference>
<evidence type="ECO:0000256" key="2">
    <source>
        <dbReference type="ARBA" id="ARBA00022741"/>
    </source>
</evidence>
<evidence type="ECO:0000259" key="8">
    <source>
        <dbReference type="PROSITE" id="PS50011"/>
    </source>
</evidence>
<dbReference type="AlphaFoldDB" id="A0A090M3T2"/>
<evidence type="ECO:0000313" key="10">
    <source>
        <dbReference type="Proteomes" id="UP000009170"/>
    </source>
</evidence>
<dbReference type="Pfam" id="PF00069">
    <property type="entry name" value="Pkinase"/>
    <property type="match status" value="1"/>
</dbReference>
<sequence length="663" mass="73083">MERQIGEGSFGVVYEGRVVTNGARGLRKGDAVVLKRPKLTVEGAAELQEIELWMNDRVNRDARGACAEFVGSYRVTRDEWMSSPSSDVLSKEGLWLVWRYQGDRTLAQYLAQPDYPTGLSKALLKREDVYRGDAATELEITQKAVSQLLSSLMSLHRAGLVHRDVKPHNLVLAQSAKPEFKVIDLGACACFRTGTNFTPDETIMDPKYAPPEEFLIPTEDAPDLKNMFGPLALAAGTTAWLSHKPDRFDMYSTGIVLMQLAMPSLRTNSGLQGFNKNLKKYKYNLLKWRDANQGSFSRSKTAVLDAGDGAGWELAAALLRQRPYDRGGSEERRFFSVNPTELKVLAKEGRGDNWVADTTAMLSDMFSLEKRIQRQQANIAKQSTTIQKLKDDGADARSIAEQEKTLEKMRVGLQGLVRALSFKDVEARTTMVSAASDLQKAAKDKGVEPSKEYDGLLSELSTGTAKKRVKAIERQVSRVTEQVSQVAAQGASETKRRVEDGVTNILRFVRSARESQSGDSADEQDQEDDVQGEASDPEKTNDAFVSREPSMVTKGVSEASTMPAPNGNSANDQEALRLRMEAIQNEMNAVIAEMAEMEQRLMEQQKELQIDEVITIETTSSKKAKGSVDGEKKRSTKNGGTVTGKRNSASATDILEPEESGDA</sequence>
<organism evidence="9 10">
    <name type="scientific">Ostreococcus tauri</name>
    <name type="common">Marine green alga</name>
    <dbReference type="NCBI Taxonomy" id="70448"/>
    <lineage>
        <taxon>Eukaryota</taxon>
        <taxon>Viridiplantae</taxon>
        <taxon>Chlorophyta</taxon>
        <taxon>Mamiellophyceae</taxon>
        <taxon>Mamiellales</taxon>
        <taxon>Bathycoccaceae</taxon>
        <taxon>Ostreococcus</taxon>
    </lineage>
</organism>
<feature type="compositionally biased region" description="Polar residues" evidence="7">
    <location>
        <begin position="637"/>
        <end position="651"/>
    </location>
</feature>
<evidence type="ECO:0000256" key="6">
    <source>
        <dbReference type="SAM" id="Coils"/>
    </source>
</evidence>
<dbReference type="STRING" id="70448.A0A090M3T2"/>
<comment type="caution">
    <text evidence="9">The sequence shown here is derived from an EMBL/GenBank/DDBJ whole genome shotgun (WGS) entry which is preliminary data.</text>
</comment>
<keyword evidence="1" id="KW-0808">Transferase</keyword>
<dbReference type="InterPro" id="IPR011009">
    <property type="entry name" value="Kinase-like_dom_sf"/>
</dbReference>
<keyword evidence="6" id="KW-0175">Coiled coil</keyword>
<protein>
    <submittedName>
        <fullName evidence="9">Serine/threonine-protein kinase, active site</fullName>
    </submittedName>
</protein>
<dbReference type="OrthoDB" id="10252171at2759"/>
<reference evidence="10" key="1">
    <citation type="journal article" date="2006" name="Proc. Natl. Acad. Sci. U.S.A.">
        <title>Genome analysis of the smallest free-living eukaryote Ostreococcus tauri unveils many unique features.</title>
        <authorList>
            <person name="Derelle E."/>
            <person name="Ferraz C."/>
            <person name="Rombauts S."/>
            <person name="Rouze P."/>
            <person name="Worden A.Z."/>
            <person name="Robbens S."/>
            <person name="Partensky F."/>
            <person name="Degroeve S."/>
            <person name="Echeynie S."/>
            <person name="Cooke R."/>
            <person name="Saeys Y."/>
            <person name="Wuyts J."/>
            <person name="Jabbari K."/>
            <person name="Bowler C."/>
            <person name="Panaud O."/>
            <person name="Piegu B."/>
            <person name="Ball S.G."/>
            <person name="Ral J.-P."/>
            <person name="Bouget F.-Y."/>
            <person name="Piganeau G."/>
            <person name="De Baets B."/>
            <person name="Picard A."/>
            <person name="Delseny M."/>
            <person name="Demaille J."/>
            <person name="Van de Peer Y."/>
            <person name="Moreau H."/>
        </authorList>
    </citation>
    <scope>NUCLEOTIDE SEQUENCE [LARGE SCALE GENOMIC DNA]</scope>
    <source>
        <strain evidence="10">OTTH 0595 / CCAP 157/2 / RCC745</strain>
    </source>
</reference>
<dbReference type="PROSITE" id="PS50011">
    <property type="entry name" value="PROTEIN_KINASE_DOM"/>
    <property type="match status" value="1"/>
</dbReference>
<dbReference type="PROSITE" id="PS00107">
    <property type="entry name" value="PROTEIN_KINASE_ATP"/>
    <property type="match status" value="1"/>
</dbReference>
<keyword evidence="10" id="KW-1185">Reference proteome</keyword>
<dbReference type="GO" id="GO:0004672">
    <property type="term" value="F:protein kinase activity"/>
    <property type="evidence" value="ECO:0007669"/>
    <property type="project" value="InterPro"/>
</dbReference>
<feature type="binding site" evidence="5">
    <location>
        <position position="35"/>
    </location>
    <ligand>
        <name>ATP</name>
        <dbReference type="ChEBI" id="CHEBI:30616"/>
    </ligand>
</feature>
<feature type="compositionally biased region" description="Acidic residues" evidence="7">
    <location>
        <begin position="520"/>
        <end position="531"/>
    </location>
</feature>
<dbReference type="InParanoid" id="A0A090M3T2"/>
<keyword evidence="4 5" id="KW-0067">ATP-binding</keyword>
<proteinExistence type="predicted"/>
<dbReference type="KEGG" id="ota:OT_ostta03g05420"/>
<feature type="domain" description="Protein kinase" evidence="8">
    <location>
        <begin position="1"/>
        <end position="341"/>
    </location>
</feature>